<dbReference type="Proteomes" id="UP000249299">
    <property type="component" value="Unassembled WGS sequence"/>
</dbReference>
<dbReference type="GO" id="GO:0004386">
    <property type="term" value="F:helicase activity"/>
    <property type="evidence" value="ECO:0007669"/>
    <property type="project" value="UniProtKB-KW"/>
</dbReference>
<comment type="caution">
    <text evidence="9">The sequence shown here is derived from an EMBL/GenBank/DDBJ whole genome shotgun (WGS) entry which is preliminary data.</text>
</comment>
<dbReference type="InterPro" id="IPR033186">
    <property type="entry name" value="HerA_C"/>
</dbReference>
<evidence type="ECO:0000256" key="2">
    <source>
        <dbReference type="ARBA" id="ARBA00022801"/>
    </source>
</evidence>
<dbReference type="GO" id="GO:0003677">
    <property type="term" value="F:DNA binding"/>
    <property type="evidence" value="ECO:0007669"/>
    <property type="project" value="UniProtKB-KW"/>
</dbReference>
<dbReference type="InterPro" id="IPR027417">
    <property type="entry name" value="P-loop_NTPase"/>
</dbReference>
<evidence type="ECO:0000313" key="10">
    <source>
        <dbReference type="Proteomes" id="UP000249299"/>
    </source>
</evidence>
<evidence type="ECO:0000256" key="6">
    <source>
        <dbReference type="ARBA" id="ARBA00023235"/>
    </source>
</evidence>
<feature type="domain" description="Helicase HerA-like C-terminal" evidence="8">
    <location>
        <begin position="432"/>
        <end position="536"/>
    </location>
</feature>
<dbReference type="InterPro" id="IPR008571">
    <property type="entry name" value="HerA-like"/>
</dbReference>
<keyword evidence="1" id="KW-0547">Nucleotide-binding</keyword>
<evidence type="ECO:0000256" key="5">
    <source>
        <dbReference type="ARBA" id="ARBA00023125"/>
    </source>
</evidence>
<evidence type="ECO:0000259" key="8">
    <source>
        <dbReference type="Pfam" id="PF05872"/>
    </source>
</evidence>
<evidence type="ECO:0000259" key="7">
    <source>
        <dbReference type="Pfam" id="PF01935"/>
    </source>
</evidence>
<dbReference type="PANTHER" id="PTHR42957:SF1">
    <property type="entry name" value="HELICASE MJ1565-RELATED"/>
    <property type="match status" value="1"/>
</dbReference>
<keyword evidence="3" id="KW-0347">Helicase</keyword>
<dbReference type="GO" id="GO:0005524">
    <property type="term" value="F:ATP binding"/>
    <property type="evidence" value="ECO:0007669"/>
    <property type="project" value="UniProtKB-KW"/>
</dbReference>
<dbReference type="CDD" id="cd01127">
    <property type="entry name" value="TrwB_TraG_TraD_VirD4"/>
    <property type="match status" value="1"/>
</dbReference>
<sequence length="611" mass="66233">MLSRDPTYLGSVASVSGSAVSVHLAQSVASGLSMIEGRAYRIGQVGSFVRIPQGYQELYGVVSGVGAKAAPQTGVVPEADTGRWIEVQLVGEAISGVFERGISQYPNVGDGVHITTESSLAKIYGASERGQVVIGSLSSAESIPAKLALNELVTRHSAILGSTGSGKSTTIASLLRSISSSEEGVEAYPSARILMLDIHGEYSAALSDIATIFSVDPQAGEQELLMPYWALDASDLLDFLTGGVDGARETAFTDKIFQLKVASHTAQSFPGVLESSITVDTPLPFSLKQLWYDLINFEVATFEGPNRDQPTLQNPGDADQLVAPTYKPHAMRAQGPFLNQQAIGIRRQLNQLRSLLLDRRYNFLLHPGNWEPELDGTINKDLDELLAGWIGGPKPITILDLSGVPSLVLERLVGSILKVVYESMFWSREKSEGGAERPLLVVMEEAHRYLSSSANGLASQTVQKIAKEGRKYGVGAMVISQRPSEVDETILSQCGTYFALRLSNPQDRARVQGTLPDGLVSLLDVLPVLRTGEAIIMGEAAKLPMRCRITLPAKEHQPRSSDPKVSERWSIPRREEGYDRVVASWRAQRARAVINTIEIQRQPVDDESEGD</sequence>
<dbReference type="PANTHER" id="PTHR42957">
    <property type="entry name" value="HELICASE MJ1565-RELATED"/>
    <property type="match status" value="1"/>
</dbReference>
<evidence type="ECO:0000313" key="9">
    <source>
        <dbReference type="EMBL" id="RAI27005.1"/>
    </source>
</evidence>
<evidence type="ECO:0000256" key="1">
    <source>
        <dbReference type="ARBA" id="ARBA00022741"/>
    </source>
</evidence>
<keyword evidence="6" id="KW-0413">Isomerase</keyword>
<protein>
    <submittedName>
        <fullName evidence="9">ATPase</fullName>
    </submittedName>
</protein>
<keyword evidence="4" id="KW-0067">ATP-binding</keyword>
<feature type="domain" description="Helicase HerA central" evidence="7">
    <location>
        <begin position="132"/>
        <end position="418"/>
    </location>
</feature>
<organism evidence="9 10">
    <name type="scientific">Rhodobium orientis</name>
    <dbReference type="NCBI Taxonomy" id="34017"/>
    <lineage>
        <taxon>Bacteria</taxon>
        <taxon>Pseudomonadati</taxon>
        <taxon>Pseudomonadota</taxon>
        <taxon>Alphaproteobacteria</taxon>
        <taxon>Hyphomicrobiales</taxon>
        <taxon>Rhodobiaceae</taxon>
        <taxon>Rhodobium</taxon>
    </lineage>
</organism>
<evidence type="ECO:0000256" key="3">
    <source>
        <dbReference type="ARBA" id="ARBA00022806"/>
    </source>
</evidence>
<evidence type="ECO:0000256" key="4">
    <source>
        <dbReference type="ARBA" id="ARBA00022840"/>
    </source>
</evidence>
<reference evidence="9 10" key="1">
    <citation type="submission" date="2017-07" db="EMBL/GenBank/DDBJ databases">
        <title>Draft Genome Sequences of Select Purple Nonsulfur Bacteria.</title>
        <authorList>
            <person name="Lasarre B."/>
            <person name="Mckinlay J.B."/>
        </authorList>
    </citation>
    <scope>NUCLEOTIDE SEQUENCE [LARGE SCALE GENOMIC DNA]</scope>
    <source>
        <strain evidence="9 10">DSM 11290</strain>
    </source>
</reference>
<keyword evidence="5" id="KW-0238">DNA-binding</keyword>
<dbReference type="Pfam" id="PF01935">
    <property type="entry name" value="DUF87"/>
    <property type="match status" value="1"/>
</dbReference>
<dbReference type="InterPro" id="IPR002789">
    <property type="entry name" value="HerA_central"/>
</dbReference>
<dbReference type="GO" id="GO:0016787">
    <property type="term" value="F:hydrolase activity"/>
    <property type="evidence" value="ECO:0007669"/>
    <property type="project" value="UniProtKB-KW"/>
</dbReference>
<keyword evidence="2" id="KW-0378">Hydrolase</keyword>
<keyword evidence="10" id="KW-1185">Reference proteome</keyword>
<dbReference type="Gene3D" id="3.40.50.300">
    <property type="entry name" value="P-loop containing nucleotide triphosphate hydrolases"/>
    <property type="match status" value="2"/>
</dbReference>
<dbReference type="EMBL" id="NPEV01000023">
    <property type="protein sequence ID" value="RAI27005.1"/>
    <property type="molecule type" value="Genomic_DNA"/>
</dbReference>
<dbReference type="AlphaFoldDB" id="A0A327JMP1"/>
<gene>
    <name evidence="9" type="ORF">CH339_11705</name>
</gene>
<dbReference type="OrthoDB" id="9806951at2"/>
<dbReference type="Pfam" id="PF05872">
    <property type="entry name" value="HerA_C"/>
    <property type="match status" value="1"/>
</dbReference>
<name>A0A327JMP1_9HYPH</name>
<proteinExistence type="predicted"/>
<dbReference type="SUPFAM" id="SSF52540">
    <property type="entry name" value="P-loop containing nucleoside triphosphate hydrolases"/>
    <property type="match status" value="1"/>
</dbReference>
<accession>A0A327JMP1</accession>